<gene>
    <name evidence="1" type="ORF">CDAR_248511</name>
</gene>
<keyword evidence="2" id="KW-1185">Reference proteome</keyword>
<organism evidence="1 2">
    <name type="scientific">Caerostris darwini</name>
    <dbReference type="NCBI Taxonomy" id="1538125"/>
    <lineage>
        <taxon>Eukaryota</taxon>
        <taxon>Metazoa</taxon>
        <taxon>Ecdysozoa</taxon>
        <taxon>Arthropoda</taxon>
        <taxon>Chelicerata</taxon>
        <taxon>Arachnida</taxon>
        <taxon>Araneae</taxon>
        <taxon>Araneomorphae</taxon>
        <taxon>Entelegynae</taxon>
        <taxon>Araneoidea</taxon>
        <taxon>Araneidae</taxon>
        <taxon>Caerostris</taxon>
    </lineage>
</organism>
<evidence type="ECO:0000313" key="2">
    <source>
        <dbReference type="Proteomes" id="UP001054837"/>
    </source>
</evidence>
<reference evidence="1 2" key="1">
    <citation type="submission" date="2021-06" db="EMBL/GenBank/DDBJ databases">
        <title>Caerostris darwini draft genome.</title>
        <authorList>
            <person name="Kono N."/>
            <person name="Arakawa K."/>
        </authorList>
    </citation>
    <scope>NUCLEOTIDE SEQUENCE [LARGE SCALE GENOMIC DNA]</scope>
</reference>
<dbReference type="Proteomes" id="UP001054837">
    <property type="component" value="Unassembled WGS sequence"/>
</dbReference>
<proteinExistence type="predicted"/>
<dbReference type="EMBL" id="BPLQ01003844">
    <property type="protein sequence ID" value="GIY03818.1"/>
    <property type="molecule type" value="Genomic_DNA"/>
</dbReference>
<sequence>MQHVYVVLDRKSMWGPTSRFNPTAMGLLCGTCHRKGSAEREAAAKKEEKLLHQRNIHPLLSAVRSAGPLSEDAVVHGKLPKRG</sequence>
<accession>A0AAV4Q1L0</accession>
<dbReference type="AlphaFoldDB" id="A0AAV4Q1L0"/>
<evidence type="ECO:0000313" key="1">
    <source>
        <dbReference type="EMBL" id="GIY03818.1"/>
    </source>
</evidence>
<comment type="caution">
    <text evidence="1">The sequence shown here is derived from an EMBL/GenBank/DDBJ whole genome shotgun (WGS) entry which is preliminary data.</text>
</comment>
<protein>
    <submittedName>
        <fullName evidence="1">Uncharacterized protein</fullName>
    </submittedName>
</protein>
<name>A0AAV4Q1L0_9ARAC</name>